<reference evidence="1 2" key="1">
    <citation type="submission" date="2022-06" db="EMBL/GenBank/DDBJ databases">
        <title>Runella sp. S5 genome sequencing.</title>
        <authorList>
            <person name="Park S."/>
        </authorList>
    </citation>
    <scope>NUCLEOTIDE SEQUENCE [LARGE SCALE GENOMIC DNA]</scope>
    <source>
        <strain evidence="1 2">S5</strain>
    </source>
</reference>
<organism evidence="1 2">
    <name type="scientific">Runella salmonicolor</name>
    <dbReference type="NCBI Taxonomy" id="2950278"/>
    <lineage>
        <taxon>Bacteria</taxon>
        <taxon>Pseudomonadati</taxon>
        <taxon>Bacteroidota</taxon>
        <taxon>Cytophagia</taxon>
        <taxon>Cytophagales</taxon>
        <taxon>Spirosomataceae</taxon>
        <taxon>Runella</taxon>
    </lineage>
</organism>
<comment type="caution">
    <text evidence="1">The sequence shown here is derived from an EMBL/GenBank/DDBJ whole genome shotgun (WGS) entry which is preliminary data.</text>
</comment>
<dbReference type="EMBL" id="JAMZEL010000003">
    <property type="protein sequence ID" value="MCP1383001.1"/>
    <property type="molecule type" value="Genomic_DNA"/>
</dbReference>
<proteinExistence type="predicted"/>
<dbReference type="Proteomes" id="UP001204772">
    <property type="component" value="Unassembled WGS sequence"/>
</dbReference>
<evidence type="ECO:0000313" key="1">
    <source>
        <dbReference type="EMBL" id="MCP1383001.1"/>
    </source>
</evidence>
<gene>
    <name evidence="1" type="ORF">NCI00_11220</name>
</gene>
<evidence type="ECO:0000313" key="2">
    <source>
        <dbReference type="Proteomes" id="UP001204772"/>
    </source>
</evidence>
<keyword evidence="2" id="KW-1185">Reference proteome</keyword>
<sequence length="227" mass="26732">MIQRELKTFFSIMQFFDENEPFDYDEPVEEPVAQDDWQHLTTLLDNADDFRPFDLNDSWDTPPERSSAVIRIIFRRQLPSSVFQHFSEAPPTVYRRTNTGTPTAPYLYTDESRNGLVFLPEPDTRAMNMVTWQPTSAATHVHPESQAIEWLKRQRQINPLFADNIQRVQMLIQDQPCKSCLNGLKSSMGQVLPANANVRIRWIKPRNRFASFQERRYQPKINRWSTR</sequence>
<name>A0ABT1FMM4_9BACT</name>
<accession>A0ABT1FMM4</accession>
<dbReference type="RefSeq" id="WP_253527509.1">
    <property type="nucleotide sequence ID" value="NZ_JAMZEL010000003.1"/>
</dbReference>
<protein>
    <submittedName>
        <fullName evidence="1">Uncharacterized protein</fullName>
    </submittedName>
</protein>